<dbReference type="Pfam" id="PF14765">
    <property type="entry name" value="PS-DH"/>
    <property type="match status" value="1"/>
</dbReference>
<feature type="domain" description="Carrier" evidence="54">
    <location>
        <begin position="3469"/>
        <end position="3544"/>
    </location>
</feature>
<dbReference type="InterPro" id="IPR014043">
    <property type="entry name" value="Acyl_transferase_dom"/>
</dbReference>
<evidence type="ECO:0000256" key="40">
    <source>
        <dbReference type="ARBA" id="ARBA00048650"/>
    </source>
</evidence>
<comment type="catalytic activity">
    <reaction evidence="16">
        <text>(3R)-hydroxydecanoyl-[ACP] = (2E)-decenoyl-[ACP] + H2O</text>
        <dbReference type="Rhea" id="RHEA:41860"/>
        <dbReference type="Rhea" id="RHEA-COMP:9638"/>
        <dbReference type="Rhea" id="RHEA-COMP:9639"/>
        <dbReference type="ChEBI" id="CHEBI:15377"/>
        <dbReference type="ChEBI" id="CHEBI:78466"/>
        <dbReference type="ChEBI" id="CHEBI:78467"/>
    </reaction>
    <physiologicalReaction direction="left-to-right" evidence="16">
        <dbReference type="Rhea" id="RHEA:41861"/>
    </physiologicalReaction>
</comment>
<dbReference type="CDD" id="cd00833">
    <property type="entry name" value="PKS"/>
    <property type="match status" value="1"/>
</dbReference>
<comment type="catalytic activity">
    <reaction evidence="49">
        <text>3-oxooctanoyl-[ACP] + NADPH + H(+) = (3R)-hydroxyoctanoyl-[ACP] + NADP(+)</text>
        <dbReference type="Rhea" id="RHEA:41840"/>
        <dbReference type="Rhea" id="RHEA-COMP:9633"/>
        <dbReference type="Rhea" id="RHEA-COMP:9634"/>
        <dbReference type="ChEBI" id="CHEBI:15378"/>
        <dbReference type="ChEBI" id="CHEBI:57783"/>
        <dbReference type="ChEBI" id="CHEBI:58349"/>
        <dbReference type="ChEBI" id="CHEBI:78460"/>
        <dbReference type="ChEBI" id="CHEBI:78461"/>
    </reaction>
    <physiologicalReaction direction="left-to-right" evidence="49">
        <dbReference type="Rhea" id="RHEA:41841"/>
    </physiologicalReaction>
</comment>
<feature type="region of interest" description="C-terminal hotdog fold" evidence="53">
    <location>
        <begin position="2078"/>
        <end position="2233"/>
    </location>
</feature>
<comment type="catalytic activity">
    <reaction evidence="30">
        <text>(2E)-hexadecenoyl-[ACP] + NADPH + H(+) = hexadecanoyl-[ACP] + NADP(+)</text>
        <dbReference type="Rhea" id="RHEA:41912"/>
        <dbReference type="Rhea" id="RHEA-COMP:9651"/>
        <dbReference type="Rhea" id="RHEA-COMP:9652"/>
        <dbReference type="ChEBI" id="CHEBI:15378"/>
        <dbReference type="ChEBI" id="CHEBI:57783"/>
        <dbReference type="ChEBI" id="CHEBI:58349"/>
        <dbReference type="ChEBI" id="CHEBI:78481"/>
        <dbReference type="ChEBI" id="CHEBI:78483"/>
    </reaction>
    <physiologicalReaction direction="left-to-right" evidence="30">
        <dbReference type="Rhea" id="RHEA:41913"/>
    </physiologicalReaction>
</comment>
<comment type="catalytic activity">
    <reaction evidence="36">
        <text>tetradecanoyl-[ACP] + H2O = tetradecanoate + holo-[ACP] + H(+)</text>
        <dbReference type="Rhea" id="RHEA:30123"/>
        <dbReference type="Rhea" id="RHEA-COMP:9648"/>
        <dbReference type="Rhea" id="RHEA-COMP:9685"/>
        <dbReference type="ChEBI" id="CHEBI:15377"/>
        <dbReference type="ChEBI" id="CHEBI:15378"/>
        <dbReference type="ChEBI" id="CHEBI:30807"/>
        <dbReference type="ChEBI" id="CHEBI:64479"/>
        <dbReference type="ChEBI" id="CHEBI:78477"/>
        <dbReference type="EC" id="3.1.2.14"/>
    </reaction>
    <physiologicalReaction direction="left-to-right" evidence="36">
        <dbReference type="Rhea" id="RHEA:30124"/>
    </physiologicalReaction>
</comment>
<comment type="catalytic activity">
    <reaction evidence="37">
        <text>(2E)-octenoyl-[ACP] + NADPH + H(+) = octanoyl-[ACP] + NADP(+)</text>
        <dbReference type="Rhea" id="RHEA:41848"/>
        <dbReference type="Rhea" id="RHEA-COMP:9635"/>
        <dbReference type="Rhea" id="RHEA-COMP:9636"/>
        <dbReference type="ChEBI" id="CHEBI:15378"/>
        <dbReference type="ChEBI" id="CHEBI:57783"/>
        <dbReference type="ChEBI" id="CHEBI:58349"/>
        <dbReference type="ChEBI" id="CHEBI:78462"/>
        <dbReference type="ChEBI" id="CHEBI:78463"/>
    </reaction>
    <physiologicalReaction direction="left-to-right" evidence="37">
        <dbReference type="Rhea" id="RHEA:41849"/>
    </physiologicalReaction>
</comment>
<dbReference type="Pfam" id="PF00698">
    <property type="entry name" value="Acyl_transf_1"/>
    <property type="match status" value="1"/>
</dbReference>
<dbReference type="SUPFAM" id="SSF53335">
    <property type="entry name" value="S-adenosyl-L-methionine-dependent methyltransferases"/>
    <property type="match status" value="2"/>
</dbReference>
<proteinExistence type="predicted"/>
<dbReference type="Gene3D" id="2.30.38.10">
    <property type="entry name" value="Luciferase, Domain 3"/>
    <property type="match status" value="1"/>
</dbReference>
<comment type="catalytic activity">
    <reaction evidence="38">
        <text>a fatty acyl-[ACP] + malonyl-[ACP] + H(+) = a 3-oxoacyl-[ACP] + holo-[ACP] + CO2</text>
        <dbReference type="Rhea" id="RHEA:22836"/>
        <dbReference type="Rhea" id="RHEA-COMP:9623"/>
        <dbReference type="Rhea" id="RHEA-COMP:9685"/>
        <dbReference type="Rhea" id="RHEA-COMP:9916"/>
        <dbReference type="Rhea" id="RHEA-COMP:14125"/>
        <dbReference type="ChEBI" id="CHEBI:15378"/>
        <dbReference type="ChEBI" id="CHEBI:16526"/>
        <dbReference type="ChEBI" id="CHEBI:64479"/>
        <dbReference type="ChEBI" id="CHEBI:78449"/>
        <dbReference type="ChEBI" id="CHEBI:78776"/>
        <dbReference type="ChEBI" id="CHEBI:138651"/>
        <dbReference type="EC" id="2.3.1.41"/>
    </reaction>
    <physiologicalReaction direction="left-to-right" evidence="38">
        <dbReference type="Rhea" id="RHEA:22837"/>
    </physiologicalReaction>
</comment>
<dbReference type="Pfam" id="PF08240">
    <property type="entry name" value="ADH_N"/>
    <property type="match status" value="1"/>
</dbReference>
<comment type="catalytic activity">
    <reaction evidence="39">
        <text>3-oxohexanoyl-[ACP] + NADPH + H(+) = (3R)-hydroxyhexanoyl-[ACP] + NADP(+)</text>
        <dbReference type="Rhea" id="RHEA:41824"/>
        <dbReference type="Rhea" id="RHEA-COMP:9629"/>
        <dbReference type="Rhea" id="RHEA-COMP:9630"/>
        <dbReference type="ChEBI" id="CHEBI:15378"/>
        <dbReference type="ChEBI" id="CHEBI:57783"/>
        <dbReference type="ChEBI" id="CHEBI:58349"/>
        <dbReference type="ChEBI" id="CHEBI:78456"/>
        <dbReference type="ChEBI" id="CHEBI:78457"/>
    </reaction>
    <physiologicalReaction direction="left-to-right" evidence="39">
        <dbReference type="Rhea" id="RHEA:41825"/>
    </physiologicalReaction>
</comment>
<dbReference type="GO" id="GO:0141148">
    <property type="term" value="F:enoyl-[acyl-carrier-protein] reductase (NADPH) activity"/>
    <property type="evidence" value="ECO:0007669"/>
    <property type="project" value="UniProtKB-EC"/>
</dbReference>
<evidence type="ECO:0000256" key="45">
    <source>
        <dbReference type="ARBA" id="ARBA00049109"/>
    </source>
</evidence>
<comment type="catalytic activity">
    <reaction evidence="23">
        <text>3-oxooctadecanoyl-[ACP] + NADPH + H(+) = (3R)-hydroxyoctadecanoyl-[ACP] + NADP(+)</text>
        <dbReference type="Rhea" id="RHEA:41920"/>
        <dbReference type="Rhea" id="RHEA-COMP:9653"/>
        <dbReference type="Rhea" id="RHEA-COMP:9654"/>
        <dbReference type="ChEBI" id="CHEBI:15378"/>
        <dbReference type="ChEBI" id="CHEBI:57783"/>
        <dbReference type="ChEBI" id="CHEBI:58349"/>
        <dbReference type="ChEBI" id="CHEBI:78487"/>
        <dbReference type="ChEBI" id="CHEBI:78488"/>
    </reaction>
    <physiologicalReaction direction="left-to-right" evidence="23">
        <dbReference type="Rhea" id="RHEA:41921"/>
    </physiologicalReaction>
</comment>
<dbReference type="Pfam" id="PF02801">
    <property type="entry name" value="Ketoacyl-synt_C"/>
    <property type="match status" value="1"/>
</dbReference>
<dbReference type="InterPro" id="IPR014030">
    <property type="entry name" value="Ketoacyl_synth_N"/>
</dbReference>
<evidence type="ECO:0000256" key="28">
    <source>
        <dbReference type="ARBA" id="ARBA00047500"/>
    </source>
</evidence>
<dbReference type="InterPro" id="IPR049900">
    <property type="entry name" value="PKS_mFAS_DH"/>
</dbReference>
<dbReference type="InterPro" id="IPR036291">
    <property type="entry name" value="NAD(P)-bd_dom_sf"/>
</dbReference>
<dbReference type="SMART" id="SM00823">
    <property type="entry name" value="PKS_PP"/>
    <property type="match status" value="2"/>
</dbReference>
<dbReference type="Gene3D" id="3.40.50.150">
    <property type="entry name" value="Vaccinia Virus protein VP39"/>
    <property type="match status" value="2"/>
</dbReference>
<evidence type="ECO:0000256" key="31">
    <source>
        <dbReference type="ARBA" id="ARBA00047897"/>
    </source>
</evidence>
<dbReference type="Pfam" id="PF08659">
    <property type="entry name" value="KR"/>
    <property type="match status" value="1"/>
</dbReference>
<evidence type="ECO:0000256" key="50">
    <source>
        <dbReference type="ARBA" id="ARBA00049449"/>
    </source>
</evidence>
<dbReference type="Pfam" id="PF00501">
    <property type="entry name" value="AMP-binding"/>
    <property type="match status" value="1"/>
</dbReference>
<evidence type="ECO:0000256" key="33">
    <source>
        <dbReference type="ARBA" id="ARBA00047961"/>
    </source>
</evidence>
<dbReference type="FunFam" id="3.40.366.10:FF:000002">
    <property type="entry name" value="Probable polyketide synthase 2"/>
    <property type="match status" value="1"/>
</dbReference>
<dbReference type="InterPro" id="IPR010071">
    <property type="entry name" value="AA_adenyl_dom"/>
</dbReference>
<evidence type="ECO:0000256" key="49">
    <source>
        <dbReference type="ARBA" id="ARBA00049422"/>
    </source>
</evidence>
<dbReference type="InterPro" id="IPR011032">
    <property type="entry name" value="GroES-like_sf"/>
</dbReference>
<evidence type="ECO:0000256" key="39">
    <source>
        <dbReference type="ARBA" id="ARBA00048571"/>
    </source>
</evidence>
<evidence type="ECO:0000256" key="46">
    <source>
        <dbReference type="ARBA" id="ARBA00049171"/>
    </source>
</evidence>
<dbReference type="InterPro" id="IPR013217">
    <property type="entry name" value="Methyltransf_12"/>
</dbReference>
<comment type="catalytic activity">
    <reaction evidence="24">
        <text>hexanoyl-[ACP] + malonyl-[ACP] + H(+) = 3-oxooctanoyl-[ACP] + holo-[ACP] + CO2</text>
        <dbReference type="Rhea" id="RHEA:41836"/>
        <dbReference type="Rhea" id="RHEA-COMP:9623"/>
        <dbReference type="Rhea" id="RHEA-COMP:9632"/>
        <dbReference type="Rhea" id="RHEA-COMP:9633"/>
        <dbReference type="Rhea" id="RHEA-COMP:9685"/>
        <dbReference type="ChEBI" id="CHEBI:15378"/>
        <dbReference type="ChEBI" id="CHEBI:16526"/>
        <dbReference type="ChEBI" id="CHEBI:64479"/>
        <dbReference type="ChEBI" id="CHEBI:78449"/>
        <dbReference type="ChEBI" id="CHEBI:78459"/>
        <dbReference type="ChEBI" id="CHEBI:78460"/>
    </reaction>
    <physiologicalReaction direction="left-to-right" evidence="24">
        <dbReference type="Rhea" id="RHEA:41837"/>
    </physiologicalReaction>
</comment>
<evidence type="ECO:0000256" key="19">
    <source>
        <dbReference type="ARBA" id="ARBA00023399"/>
    </source>
</evidence>
<dbReference type="SUPFAM" id="SSF53474">
    <property type="entry name" value="alpha/beta-Hydrolases"/>
    <property type="match status" value="1"/>
</dbReference>
<dbReference type="Pfam" id="PF08242">
    <property type="entry name" value="Methyltransf_12"/>
    <property type="match status" value="2"/>
</dbReference>
<dbReference type="Gene3D" id="3.40.50.980">
    <property type="match status" value="2"/>
</dbReference>
<comment type="catalytic activity">
    <reaction evidence="50">
        <text>butanoyl-[ACP] + malonyl-[ACP] + H(+) = 3-oxohexanoyl-[ACP] + holo-[ACP] + CO2</text>
        <dbReference type="Rhea" id="RHEA:41820"/>
        <dbReference type="Rhea" id="RHEA-COMP:9623"/>
        <dbReference type="Rhea" id="RHEA-COMP:9628"/>
        <dbReference type="Rhea" id="RHEA-COMP:9629"/>
        <dbReference type="Rhea" id="RHEA-COMP:9685"/>
        <dbReference type="ChEBI" id="CHEBI:15378"/>
        <dbReference type="ChEBI" id="CHEBI:16526"/>
        <dbReference type="ChEBI" id="CHEBI:64479"/>
        <dbReference type="ChEBI" id="CHEBI:78449"/>
        <dbReference type="ChEBI" id="CHEBI:78454"/>
        <dbReference type="ChEBI" id="CHEBI:78456"/>
    </reaction>
    <physiologicalReaction direction="left-to-right" evidence="50">
        <dbReference type="Rhea" id="RHEA:41821"/>
    </physiologicalReaction>
</comment>
<comment type="catalytic activity">
    <reaction evidence="41">
        <text>holo-[ACP] + acetyl-CoA = acetyl-[ACP] + CoA</text>
        <dbReference type="Rhea" id="RHEA:41788"/>
        <dbReference type="Rhea" id="RHEA-COMP:9621"/>
        <dbReference type="Rhea" id="RHEA-COMP:9685"/>
        <dbReference type="ChEBI" id="CHEBI:57287"/>
        <dbReference type="ChEBI" id="CHEBI:57288"/>
        <dbReference type="ChEBI" id="CHEBI:64479"/>
        <dbReference type="ChEBI" id="CHEBI:78446"/>
        <dbReference type="EC" id="2.3.1.38"/>
    </reaction>
    <physiologicalReaction direction="left-to-right" evidence="41">
        <dbReference type="Rhea" id="RHEA:41789"/>
    </physiologicalReaction>
</comment>
<evidence type="ECO:0000256" key="16">
    <source>
        <dbReference type="ARBA" id="ARBA00023388"/>
    </source>
</evidence>
<dbReference type="InterPro" id="IPR057326">
    <property type="entry name" value="KR_dom"/>
</dbReference>
<comment type="catalytic activity">
    <reaction evidence="31">
        <text>(2E)-hexenoyl-[ACP] + NADPH + H(+) = hexanoyl-[ACP] + NADP(+)</text>
        <dbReference type="Rhea" id="RHEA:41832"/>
        <dbReference type="Rhea" id="RHEA-COMP:9631"/>
        <dbReference type="Rhea" id="RHEA-COMP:9632"/>
        <dbReference type="ChEBI" id="CHEBI:15378"/>
        <dbReference type="ChEBI" id="CHEBI:57783"/>
        <dbReference type="ChEBI" id="CHEBI:58349"/>
        <dbReference type="ChEBI" id="CHEBI:78458"/>
        <dbReference type="ChEBI" id="CHEBI:78459"/>
    </reaction>
    <physiologicalReaction direction="left-to-right" evidence="31">
        <dbReference type="Rhea" id="RHEA:41833"/>
    </physiologicalReaction>
</comment>
<evidence type="ECO:0000256" key="12">
    <source>
        <dbReference type="ARBA" id="ARBA00023315"/>
    </source>
</evidence>
<comment type="catalytic activity">
    <reaction evidence="34">
        <text>hexadecanoyl-[ACP] + malonyl-[ACP] + H(+) = 3-oxooctadecanoyl-[ACP] + holo-[ACP] + CO2</text>
        <dbReference type="Rhea" id="RHEA:41916"/>
        <dbReference type="Rhea" id="RHEA-COMP:9623"/>
        <dbReference type="Rhea" id="RHEA-COMP:9652"/>
        <dbReference type="Rhea" id="RHEA-COMP:9653"/>
        <dbReference type="Rhea" id="RHEA-COMP:9685"/>
        <dbReference type="ChEBI" id="CHEBI:15378"/>
        <dbReference type="ChEBI" id="CHEBI:16526"/>
        <dbReference type="ChEBI" id="CHEBI:64479"/>
        <dbReference type="ChEBI" id="CHEBI:78449"/>
        <dbReference type="ChEBI" id="CHEBI:78483"/>
        <dbReference type="ChEBI" id="CHEBI:78487"/>
    </reaction>
    <physiologicalReaction direction="left-to-right" evidence="34">
        <dbReference type="Rhea" id="RHEA:41917"/>
    </physiologicalReaction>
</comment>
<dbReference type="Gene3D" id="3.40.50.1820">
    <property type="entry name" value="alpha/beta hydrolase"/>
    <property type="match status" value="1"/>
</dbReference>
<comment type="catalytic activity">
    <reaction evidence="15">
        <text>(3R)-hydroxyhexanoyl-[ACP] = (2E)-hexenoyl-[ACP] + H2O</text>
        <dbReference type="Rhea" id="RHEA:41828"/>
        <dbReference type="Rhea" id="RHEA-COMP:9630"/>
        <dbReference type="Rhea" id="RHEA-COMP:9631"/>
        <dbReference type="ChEBI" id="CHEBI:15377"/>
        <dbReference type="ChEBI" id="CHEBI:78457"/>
        <dbReference type="ChEBI" id="CHEBI:78458"/>
    </reaction>
    <physiologicalReaction direction="left-to-right" evidence="15">
        <dbReference type="Rhea" id="RHEA:41829"/>
    </physiologicalReaction>
</comment>
<dbReference type="Gene3D" id="3.30.300.30">
    <property type="match status" value="2"/>
</dbReference>
<dbReference type="SUPFAM" id="SSF50129">
    <property type="entry name" value="GroES-like"/>
    <property type="match status" value="1"/>
</dbReference>
<dbReference type="SUPFAM" id="SSF56801">
    <property type="entry name" value="Acetyl-CoA synthetase-like"/>
    <property type="match status" value="1"/>
</dbReference>
<evidence type="ECO:0000256" key="2">
    <source>
        <dbReference type="ARBA" id="ARBA00005189"/>
    </source>
</evidence>
<dbReference type="PROSITE" id="PS52004">
    <property type="entry name" value="KS3_2"/>
    <property type="match status" value="1"/>
</dbReference>
<dbReference type="Gene3D" id="1.10.1200.10">
    <property type="entry name" value="ACP-like"/>
    <property type="match status" value="2"/>
</dbReference>
<keyword evidence="5" id="KW-0808">Transferase</keyword>
<dbReference type="SMART" id="SM01294">
    <property type="entry name" value="PKS_PP_betabranch"/>
    <property type="match status" value="1"/>
</dbReference>
<dbReference type="SMART" id="SM00824">
    <property type="entry name" value="PKS_TE"/>
    <property type="match status" value="1"/>
</dbReference>
<dbReference type="InterPro" id="IPR016036">
    <property type="entry name" value="Malonyl_transacylase_ACP-bd"/>
</dbReference>
<dbReference type="InterPro" id="IPR045851">
    <property type="entry name" value="AMP-bd_C_sf"/>
</dbReference>
<dbReference type="InterPro" id="IPR020802">
    <property type="entry name" value="TesA-like"/>
</dbReference>
<dbReference type="SMART" id="SM00825">
    <property type="entry name" value="PKS_KS"/>
    <property type="match status" value="1"/>
</dbReference>
<evidence type="ECO:0000256" key="32">
    <source>
        <dbReference type="ARBA" id="ARBA00047953"/>
    </source>
</evidence>
<dbReference type="RefSeq" id="WP_215610773.1">
    <property type="nucleotide sequence ID" value="NZ_JADOES010000056.1"/>
</dbReference>
<evidence type="ECO:0000256" key="15">
    <source>
        <dbReference type="ARBA" id="ARBA00023373"/>
    </source>
</evidence>
<feature type="region of interest" description="N-terminal hotdog fold" evidence="53">
    <location>
        <begin position="1936"/>
        <end position="2064"/>
    </location>
</feature>
<feature type="domain" description="Carrier" evidence="54">
    <location>
        <begin position="926"/>
        <end position="1001"/>
    </location>
</feature>
<evidence type="ECO:0000256" key="43">
    <source>
        <dbReference type="ARBA" id="ARBA00048935"/>
    </source>
</evidence>
<evidence type="ECO:0000256" key="3">
    <source>
        <dbReference type="ARBA" id="ARBA00022450"/>
    </source>
</evidence>
<comment type="catalytic activity">
    <reaction evidence="19">
        <text>(3R)-hydroxyoctadecanoyl-[ACP] = (2E)-octadecenoyl-[ACP] + H2O</text>
        <dbReference type="Rhea" id="RHEA:41924"/>
        <dbReference type="Rhea" id="RHEA-COMP:9654"/>
        <dbReference type="Rhea" id="RHEA-COMP:9655"/>
        <dbReference type="ChEBI" id="CHEBI:15377"/>
        <dbReference type="ChEBI" id="CHEBI:78488"/>
        <dbReference type="ChEBI" id="CHEBI:78489"/>
    </reaction>
    <physiologicalReaction direction="left-to-right" evidence="19">
        <dbReference type="Rhea" id="RHEA:41925"/>
    </physiologicalReaction>
</comment>
<comment type="catalytic activity">
    <reaction evidence="52">
        <text>octanoyl-[ACP] + malonyl-[ACP] + H(+) = 3-oxodecanoyl-[ACP] + holo-[ACP] + CO2</text>
        <dbReference type="Rhea" id="RHEA:41852"/>
        <dbReference type="Rhea" id="RHEA-COMP:9623"/>
        <dbReference type="Rhea" id="RHEA-COMP:9636"/>
        <dbReference type="Rhea" id="RHEA-COMP:9637"/>
        <dbReference type="Rhea" id="RHEA-COMP:9685"/>
        <dbReference type="ChEBI" id="CHEBI:15378"/>
        <dbReference type="ChEBI" id="CHEBI:16526"/>
        <dbReference type="ChEBI" id="CHEBI:64479"/>
        <dbReference type="ChEBI" id="CHEBI:78449"/>
        <dbReference type="ChEBI" id="CHEBI:78463"/>
        <dbReference type="ChEBI" id="CHEBI:78464"/>
    </reaction>
    <physiologicalReaction direction="left-to-right" evidence="52">
        <dbReference type="Rhea" id="RHEA:41853"/>
    </physiologicalReaction>
</comment>
<evidence type="ECO:0000256" key="52">
    <source>
        <dbReference type="ARBA" id="ARBA00049533"/>
    </source>
</evidence>
<keyword evidence="6" id="KW-0702">S-nitrosylation</keyword>
<evidence type="ECO:0000256" key="21">
    <source>
        <dbReference type="ARBA" id="ARBA00023402"/>
    </source>
</evidence>
<dbReference type="SUPFAM" id="SSF47336">
    <property type="entry name" value="ACP-like"/>
    <property type="match status" value="2"/>
</dbReference>
<dbReference type="InterPro" id="IPR016035">
    <property type="entry name" value="Acyl_Trfase/lysoPLipase"/>
</dbReference>
<dbReference type="PROSITE" id="PS52019">
    <property type="entry name" value="PKS_MFAS_DH"/>
    <property type="match status" value="1"/>
</dbReference>
<dbReference type="GO" id="GO:0005886">
    <property type="term" value="C:plasma membrane"/>
    <property type="evidence" value="ECO:0007669"/>
    <property type="project" value="TreeGrafter"/>
</dbReference>
<evidence type="ECO:0000313" key="57">
    <source>
        <dbReference type="EMBL" id="MBT9317709.1"/>
    </source>
</evidence>
<dbReference type="FunFam" id="2.30.38.10:FF:000001">
    <property type="entry name" value="Non-ribosomal peptide synthetase PvdI"/>
    <property type="match status" value="1"/>
</dbReference>
<comment type="catalytic activity">
    <reaction evidence="44">
        <text>(2E)-octadecenoyl-[ACP] + NADPH + H(+) = octadecanoyl-[ACP] + NADP(+)</text>
        <dbReference type="Rhea" id="RHEA:41928"/>
        <dbReference type="Rhea" id="RHEA-COMP:9655"/>
        <dbReference type="Rhea" id="RHEA-COMP:9656"/>
        <dbReference type="ChEBI" id="CHEBI:15378"/>
        <dbReference type="ChEBI" id="CHEBI:57783"/>
        <dbReference type="ChEBI" id="CHEBI:58349"/>
        <dbReference type="ChEBI" id="CHEBI:78489"/>
        <dbReference type="ChEBI" id="CHEBI:78495"/>
    </reaction>
    <physiologicalReaction direction="left-to-right" evidence="44">
        <dbReference type="Rhea" id="RHEA:41929"/>
    </physiologicalReaction>
</comment>
<evidence type="ECO:0000256" key="17">
    <source>
        <dbReference type="ARBA" id="ARBA00023394"/>
    </source>
</evidence>
<comment type="catalytic activity">
    <reaction evidence="27">
        <text>tetradecanoyl-[ACP] + malonyl-[ACP] + H(+) = 3-oxohexadecanoyl-[ACP] + holo-[ACP] + CO2</text>
        <dbReference type="Rhea" id="RHEA:41900"/>
        <dbReference type="Rhea" id="RHEA-COMP:9623"/>
        <dbReference type="Rhea" id="RHEA-COMP:9648"/>
        <dbReference type="Rhea" id="RHEA-COMP:9649"/>
        <dbReference type="Rhea" id="RHEA-COMP:9685"/>
        <dbReference type="ChEBI" id="CHEBI:15378"/>
        <dbReference type="ChEBI" id="CHEBI:16526"/>
        <dbReference type="ChEBI" id="CHEBI:64479"/>
        <dbReference type="ChEBI" id="CHEBI:78449"/>
        <dbReference type="ChEBI" id="CHEBI:78477"/>
        <dbReference type="ChEBI" id="CHEBI:78478"/>
    </reaction>
    <physiologicalReaction direction="left-to-right" evidence="27">
        <dbReference type="Rhea" id="RHEA:41901"/>
    </physiologicalReaction>
</comment>
<dbReference type="Gene3D" id="3.10.129.110">
    <property type="entry name" value="Polyketide synthase dehydratase"/>
    <property type="match status" value="1"/>
</dbReference>
<gene>
    <name evidence="57" type="ORF">IXB50_20005</name>
</gene>
<comment type="catalytic activity">
    <reaction evidence="26">
        <text>3-oxodecanoyl-[ACP] + NADPH + H(+) = (3R)-hydroxydecanoyl-[ACP] + NADP(+)</text>
        <dbReference type="Rhea" id="RHEA:41856"/>
        <dbReference type="Rhea" id="RHEA-COMP:9637"/>
        <dbReference type="Rhea" id="RHEA-COMP:9638"/>
        <dbReference type="ChEBI" id="CHEBI:15378"/>
        <dbReference type="ChEBI" id="CHEBI:57783"/>
        <dbReference type="ChEBI" id="CHEBI:58349"/>
        <dbReference type="ChEBI" id="CHEBI:78464"/>
        <dbReference type="ChEBI" id="CHEBI:78466"/>
    </reaction>
    <physiologicalReaction direction="left-to-right" evidence="26">
        <dbReference type="Rhea" id="RHEA:41857"/>
    </physiologicalReaction>
</comment>
<dbReference type="Pfam" id="PF00975">
    <property type="entry name" value="Thioesterase"/>
    <property type="match status" value="1"/>
</dbReference>
<comment type="caution">
    <text evidence="57">The sequence shown here is derived from an EMBL/GenBank/DDBJ whole genome shotgun (WGS) entry which is preliminary data.</text>
</comment>
<dbReference type="Pfam" id="PF22621">
    <property type="entry name" value="CurL-like_PKS_C"/>
    <property type="match status" value="1"/>
</dbReference>
<keyword evidence="58" id="KW-1185">Reference proteome</keyword>
<evidence type="ECO:0000256" key="30">
    <source>
        <dbReference type="ARBA" id="ARBA00047810"/>
    </source>
</evidence>
<dbReference type="GO" id="GO:0016297">
    <property type="term" value="F:fatty acyl-[ACP] hydrolase activity"/>
    <property type="evidence" value="ECO:0007669"/>
    <property type="project" value="UniProtKB-EC"/>
</dbReference>
<comment type="catalytic activity">
    <reaction evidence="51">
        <text>(2E)-decenoyl-[ACP] + NADPH + H(+) = decanoyl-[ACP] + NADP(+)</text>
        <dbReference type="Rhea" id="RHEA:41864"/>
        <dbReference type="Rhea" id="RHEA-COMP:9639"/>
        <dbReference type="Rhea" id="RHEA-COMP:9640"/>
        <dbReference type="ChEBI" id="CHEBI:15378"/>
        <dbReference type="ChEBI" id="CHEBI:57783"/>
        <dbReference type="ChEBI" id="CHEBI:58349"/>
        <dbReference type="ChEBI" id="CHEBI:78467"/>
        <dbReference type="ChEBI" id="CHEBI:78468"/>
    </reaction>
    <physiologicalReaction direction="left-to-right" evidence="51">
        <dbReference type="Rhea" id="RHEA:41865"/>
    </physiologicalReaction>
</comment>
<evidence type="ECO:0000256" key="51">
    <source>
        <dbReference type="ARBA" id="ARBA00049521"/>
    </source>
</evidence>
<evidence type="ECO:0000256" key="42">
    <source>
        <dbReference type="ARBA" id="ARBA00048704"/>
    </source>
</evidence>
<dbReference type="SUPFAM" id="SSF51735">
    <property type="entry name" value="NAD(P)-binding Rossmann-fold domains"/>
    <property type="match status" value="3"/>
</dbReference>
<comment type="catalytic activity">
    <reaction evidence="25">
        <text>a (3R)-hydroxyacyl-[ACP] + NADP(+) = a 3-oxoacyl-[ACP] + NADPH + H(+)</text>
        <dbReference type="Rhea" id="RHEA:17397"/>
        <dbReference type="Rhea" id="RHEA-COMP:9916"/>
        <dbReference type="Rhea" id="RHEA-COMP:9945"/>
        <dbReference type="ChEBI" id="CHEBI:15378"/>
        <dbReference type="ChEBI" id="CHEBI:57783"/>
        <dbReference type="ChEBI" id="CHEBI:58349"/>
        <dbReference type="ChEBI" id="CHEBI:78776"/>
        <dbReference type="ChEBI" id="CHEBI:78827"/>
        <dbReference type="EC" id="1.1.1.100"/>
    </reaction>
    <physiologicalReaction direction="right-to-left" evidence="25">
        <dbReference type="Rhea" id="RHEA:17399"/>
    </physiologicalReaction>
</comment>
<dbReference type="InterPro" id="IPR016039">
    <property type="entry name" value="Thiolase-like"/>
</dbReference>
<dbReference type="InterPro" id="IPR020841">
    <property type="entry name" value="PKS_Beta-ketoAc_synthase_dom"/>
</dbReference>
<comment type="catalytic activity">
    <reaction evidence="45">
        <text>decanoyl-[ACP] + malonyl-[ACP] + H(+) = 3-oxododecanoyl-[ACP] + holo-[ACP] + CO2</text>
        <dbReference type="Rhea" id="RHEA:41868"/>
        <dbReference type="Rhea" id="RHEA-COMP:9623"/>
        <dbReference type="Rhea" id="RHEA-COMP:9640"/>
        <dbReference type="Rhea" id="RHEA-COMP:9641"/>
        <dbReference type="Rhea" id="RHEA-COMP:9685"/>
        <dbReference type="ChEBI" id="CHEBI:15378"/>
        <dbReference type="ChEBI" id="CHEBI:16526"/>
        <dbReference type="ChEBI" id="CHEBI:64479"/>
        <dbReference type="ChEBI" id="CHEBI:78449"/>
        <dbReference type="ChEBI" id="CHEBI:78468"/>
        <dbReference type="ChEBI" id="CHEBI:78469"/>
    </reaction>
    <physiologicalReaction direction="left-to-right" evidence="45">
        <dbReference type="Rhea" id="RHEA:41869"/>
    </physiologicalReaction>
</comment>
<dbReference type="FunFam" id="3.40.50.980:FF:000001">
    <property type="entry name" value="Non-ribosomal peptide synthetase"/>
    <property type="match status" value="1"/>
</dbReference>
<comment type="catalytic activity">
    <reaction evidence="43">
        <text>3-oxotetradecanoyl-[ACP] + NADPH + H(+) = (3R)-hydroxytetradecanoyl-[ACP] + NADP(+)</text>
        <dbReference type="Rhea" id="RHEA:41888"/>
        <dbReference type="Rhea" id="RHEA-COMP:9645"/>
        <dbReference type="Rhea" id="RHEA-COMP:9646"/>
        <dbReference type="ChEBI" id="CHEBI:15378"/>
        <dbReference type="ChEBI" id="CHEBI:57783"/>
        <dbReference type="ChEBI" id="CHEBI:58349"/>
        <dbReference type="ChEBI" id="CHEBI:78473"/>
        <dbReference type="ChEBI" id="CHEBI:78474"/>
    </reaction>
    <physiologicalReaction direction="left-to-right" evidence="43">
        <dbReference type="Rhea" id="RHEA:41889"/>
    </physiologicalReaction>
</comment>
<dbReference type="NCBIfam" id="TIGR01733">
    <property type="entry name" value="AA-adenyl-dom"/>
    <property type="match status" value="1"/>
</dbReference>
<keyword evidence="8" id="KW-0521">NADP</keyword>
<dbReference type="InterPro" id="IPR050091">
    <property type="entry name" value="PKS_NRPS_Biosynth_Enz"/>
</dbReference>
<dbReference type="GO" id="GO:0031177">
    <property type="term" value="F:phosphopantetheine binding"/>
    <property type="evidence" value="ECO:0007669"/>
    <property type="project" value="InterPro"/>
</dbReference>
<dbReference type="PANTHER" id="PTHR43775">
    <property type="entry name" value="FATTY ACID SYNTHASE"/>
    <property type="match status" value="1"/>
</dbReference>
<evidence type="ECO:0000256" key="5">
    <source>
        <dbReference type="ARBA" id="ARBA00022679"/>
    </source>
</evidence>
<dbReference type="FunFam" id="3.40.50.12780:FF:000012">
    <property type="entry name" value="Non-ribosomal peptide synthetase"/>
    <property type="match status" value="1"/>
</dbReference>
<dbReference type="CDD" id="cd08955">
    <property type="entry name" value="KR_2_FAS_SDR_x"/>
    <property type="match status" value="1"/>
</dbReference>
<feature type="active site" description="Proton acceptor; for dehydratase activity" evidence="53">
    <location>
        <position position="1968"/>
    </location>
</feature>
<dbReference type="Gene3D" id="3.40.50.720">
    <property type="entry name" value="NAD(P)-binding Rossmann-like Domain"/>
    <property type="match status" value="3"/>
</dbReference>
<comment type="catalytic activity">
    <reaction evidence="35">
        <text>(2E)-dodecenoyl-[ACP] + NADPH + H(+) = dodecanoyl-[ACP] + NADP(+)</text>
        <dbReference type="Rhea" id="RHEA:41880"/>
        <dbReference type="Rhea" id="RHEA-COMP:9643"/>
        <dbReference type="Rhea" id="RHEA-COMP:9644"/>
        <dbReference type="ChEBI" id="CHEBI:15378"/>
        <dbReference type="ChEBI" id="CHEBI:57783"/>
        <dbReference type="ChEBI" id="CHEBI:58349"/>
        <dbReference type="ChEBI" id="CHEBI:65264"/>
        <dbReference type="ChEBI" id="CHEBI:78472"/>
    </reaction>
    <physiologicalReaction direction="left-to-right" evidence="35">
        <dbReference type="Rhea" id="RHEA:41881"/>
    </physiologicalReaction>
</comment>
<keyword evidence="10" id="KW-0443">Lipid metabolism</keyword>
<reference evidence="57" key="2">
    <citation type="journal article" date="2021" name="Mar. Drugs">
        <title>Genome Reduction and Secondary Metabolism of the Marine Sponge-Associated Cyanobacterium Leptothoe.</title>
        <authorList>
            <person name="Konstantinou D."/>
            <person name="Popin R.V."/>
            <person name="Fewer D.P."/>
            <person name="Sivonen K."/>
            <person name="Gkelis S."/>
        </authorList>
    </citation>
    <scope>NUCLEOTIDE SEQUENCE</scope>
    <source>
        <strain evidence="57">TAU-MAC 1115</strain>
    </source>
</reference>
<dbReference type="InterPro" id="IPR036736">
    <property type="entry name" value="ACP-like_sf"/>
</dbReference>
<dbReference type="EMBL" id="JADOES010000056">
    <property type="protein sequence ID" value="MBT9317709.1"/>
    <property type="molecule type" value="Genomic_DNA"/>
</dbReference>
<accession>A0A947GKQ5</accession>
<dbReference type="PROSITE" id="PS00606">
    <property type="entry name" value="KS3_1"/>
    <property type="match status" value="1"/>
</dbReference>
<evidence type="ECO:0000256" key="53">
    <source>
        <dbReference type="PROSITE-ProRule" id="PRU01363"/>
    </source>
</evidence>
<comment type="catalytic activity">
    <reaction evidence="18">
        <text>(3R)-hydroxytetradecanoyl-[ACP] = (2E)-tetradecenoyl-[ACP] + H2O</text>
        <dbReference type="Rhea" id="RHEA:41892"/>
        <dbReference type="Rhea" id="RHEA-COMP:9646"/>
        <dbReference type="Rhea" id="RHEA-COMP:9647"/>
        <dbReference type="ChEBI" id="CHEBI:15377"/>
        <dbReference type="ChEBI" id="CHEBI:78474"/>
        <dbReference type="ChEBI" id="CHEBI:78475"/>
    </reaction>
    <physiologicalReaction direction="left-to-right" evidence="18">
        <dbReference type="Rhea" id="RHEA:41893"/>
    </physiologicalReaction>
</comment>
<keyword evidence="3" id="KW-0596">Phosphopantetheine</keyword>
<dbReference type="InterPro" id="IPR020806">
    <property type="entry name" value="PKS_PP-bd"/>
</dbReference>
<evidence type="ECO:0000256" key="7">
    <source>
        <dbReference type="ARBA" id="ARBA00022832"/>
    </source>
</evidence>
<dbReference type="InterPro" id="IPR029063">
    <property type="entry name" value="SAM-dependent_MTases_sf"/>
</dbReference>
<dbReference type="Pfam" id="PF21089">
    <property type="entry name" value="PKS_DH_N"/>
    <property type="match status" value="1"/>
</dbReference>
<comment type="catalytic activity">
    <reaction evidence="13">
        <text>(3R)-hydroxyoctanoyl-[ACP] = (2E)-octenoyl-[ACP] + H2O</text>
        <dbReference type="Rhea" id="RHEA:41844"/>
        <dbReference type="Rhea" id="RHEA-COMP:9634"/>
        <dbReference type="Rhea" id="RHEA-COMP:9635"/>
        <dbReference type="ChEBI" id="CHEBI:15377"/>
        <dbReference type="ChEBI" id="CHEBI:78461"/>
        <dbReference type="ChEBI" id="CHEBI:78462"/>
    </reaction>
    <physiologicalReaction direction="left-to-right" evidence="13">
        <dbReference type="Rhea" id="RHEA:41845"/>
    </physiologicalReaction>
</comment>
<evidence type="ECO:0000256" key="11">
    <source>
        <dbReference type="ARBA" id="ARBA00023268"/>
    </source>
</evidence>
<comment type="cofactor">
    <cofactor evidence="1">
        <name>pantetheine 4'-phosphate</name>
        <dbReference type="ChEBI" id="CHEBI:47942"/>
    </cofactor>
</comment>
<evidence type="ECO:0000256" key="27">
    <source>
        <dbReference type="ARBA" id="ARBA00047451"/>
    </source>
</evidence>
<dbReference type="Pfam" id="PF21394">
    <property type="entry name" value="Beta-ketacyl_N"/>
    <property type="match status" value="1"/>
</dbReference>
<comment type="catalytic activity">
    <reaction evidence="40">
        <text>a 2,3-saturated acyl-[ACP] + NADP(+) = a (2E)-enoyl-[ACP] + NADPH + H(+)</text>
        <dbReference type="Rhea" id="RHEA:22564"/>
        <dbReference type="Rhea" id="RHEA-COMP:9925"/>
        <dbReference type="Rhea" id="RHEA-COMP:9926"/>
        <dbReference type="ChEBI" id="CHEBI:15378"/>
        <dbReference type="ChEBI" id="CHEBI:57783"/>
        <dbReference type="ChEBI" id="CHEBI:58349"/>
        <dbReference type="ChEBI" id="CHEBI:78784"/>
        <dbReference type="ChEBI" id="CHEBI:78785"/>
        <dbReference type="EC" id="1.3.1.39"/>
    </reaction>
    <physiologicalReaction direction="right-to-left" evidence="40">
        <dbReference type="Rhea" id="RHEA:22566"/>
    </physiologicalReaction>
</comment>
<evidence type="ECO:0000256" key="4">
    <source>
        <dbReference type="ARBA" id="ARBA00022553"/>
    </source>
</evidence>
<dbReference type="Gene3D" id="3.30.70.3290">
    <property type="match status" value="1"/>
</dbReference>
<dbReference type="InterPro" id="IPR020843">
    <property type="entry name" value="ER"/>
</dbReference>
<dbReference type="GO" id="GO:0004312">
    <property type="term" value="F:fatty acid synthase activity"/>
    <property type="evidence" value="ECO:0007669"/>
    <property type="project" value="TreeGrafter"/>
</dbReference>
<feature type="domain" description="Ketosynthase family 3 (KS3)" evidence="55">
    <location>
        <begin position="1029"/>
        <end position="1464"/>
    </location>
</feature>
<evidence type="ECO:0000256" key="37">
    <source>
        <dbReference type="ARBA" id="ARBA00048420"/>
    </source>
</evidence>
<dbReference type="InterPro" id="IPR049552">
    <property type="entry name" value="PKS_DH_N"/>
</dbReference>
<evidence type="ECO:0000256" key="14">
    <source>
        <dbReference type="ARBA" id="ARBA00023351"/>
    </source>
</evidence>
<name>A0A947GKQ5_9CYAN</name>
<dbReference type="PROSITE" id="PS50075">
    <property type="entry name" value="CARRIER"/>
    <property type="match status" value="2"/>
</dbReference>
<evidence type="ECO:0000256" key="48">
    <source>
        <dbReference type="ARBA" id="ARBA00049414"/>
    </source>
</evidence>
<dbReference type="InterPro" id="IPR001031">
    <property type="entry name" value="Thioesterase"/>
</dbReference>
<dbReference type="CDD" id="cd05195">
    <property type="entry name" value="enoyl_red"/>
    <property type="match status" value="1"/>
</dbReference>
<comment type="catalytic activity">
    <reaction evidence="21">
        <text>(3R)-hydroxybutanoyl-[ACP] = (2E)-butenoyl-[ACP] + H2O</text>
        <dbReference type="Rhea" id="RHEA:41808"/>
        <dbReference type="Rhea" id="RHEA-COMP:9626"/>
        <dbReference type="Rhea" id="RHEA-COMP:9627"/>
        <dbReference type="ChEBI" id="CHEBI:15377"/>
        <dbReference type="ChEBI" id="CHEBI:78451"/>
        <dbReference type="ChEBI" id="CHEBI:78453"/>
    </reaction>
    <physiologicalReaction direction="left-to-right" evidence="21">
        <dbReference type="Rhea" id="RHEA:41809"/>
    </physiologicalReaction>
</comment>
<keyword evidence="4" id="KW-0597">Phosphoprotein</keyword>
<dbReference type="GO" id="GO:0071770">
    <property type="term" value="P:DIM/DIP cell wall layer assembly"/>
    <property type="evidence" value="ECO:0007669"/>
    <property type="project" value="TreeGrafter"/>
</dbReference>
<evidence type="ECO:0000256" key="10">
    <source>
        <dbReference type="ARBA" id="ARBA00023098"/>
    </source>
</evidence>
<evidence type="ECO:0000256" key="1">
    <source>
        <dbReference type="ARBA" id="ARBA00001957"/>
    </source>
</evidence>
<comment type="function">
    <text evidence="22">Fatty acid synthetase is a multifunctional enzyme that catalyzes the de novo biosynthesis of long-chain saturated fatty acids starting from acetyl-CoA and malonyl-CoA in the presence of NADPH. This multifunctional protein contains 7 catalytic activities and a site for the binding of the prosthetic group 4'-phosphopantetheine of the acyl carrier protein ([ACP]) domain.</text>
</comment>
<evidence type="ECO:0000256" key="47">
    <source>
        <dbReference type="ARBA" id="ARBA00049263"/>
    </source>
</evidence>
<evidence type="ECO:0000256" key="18">
    <source>
        <dbReference type="ARBA" id="ARBA00023398"/>
    </source>
</evidence>
<dbReference type="InterPro" id="IPR013968">
    <property type="entry name" value="PKS_KR"/>
</dbReference>
<comment type="catalytic activity">
    <reaction evidence="17">
        <text>a (3R)-hydroxyacyl-[ACP] = a (2E)-enoyl-[ACP] + H2O</text>
        <dbReference type="Rhea" id="RHEA:13097"/>
        <dbReference type="Rhea" id="RHEA-COMP:9925"/>
        <dbReference type="Rhea" id="RHEA-COMP:9945"/>
        <dbReference type="ChEBI" id="CHEBI:15377"/>
        <dbReference type="ChEBI" id="CHEBI:78784"/>
        <dbReference type="ChEBI" id="CHEBI:78827"/>
        <dbReference type="EC" id="4.2.1.59"/>
    </reaction>
    <physiologicalReaction direction="left-to-right" evidence="17">
        <dbReference type="Rhea" id="RHEA:13098"/>
    </physiologicalReaction>
</comment>
<comment type="catalytic activity">
    <reaction evidence="48">
        <text>3-oxohexadecanoyl-[ACP] + NADPH + H(+) = (3R)-hydroxyhexadecanoyl-[ACP] + NADP(+)</text>
        <dbReference type="Rhea" id="RHEA:41904"/>
        <dbReference type="Rhea" id="RHEA-COMP:9649"/>
        <dbReference type="Rhea" id="RHEA-COMP:9650"/>
        <dbReference type="ChEBI" id="CHEBI:15378"/>
        <dbReference type="ChEBI" id="CHEBI:57783"/>
        <dbReference type="ChEBI" id="CHEBI:58349"/>
        <dbReference type="ChEBI" id="CHEBI:78478"/>
        <dbReference type="ChEBI" id="CHEBI:78480"/>
    </reaction>
    <physiologicalReaction direction="left-to-right" evidence="48">
        <dbReference type="Rhea" id="RHEA:41905"/>
    </physiologicalReaction>
</comment>
<comment type="pathway">
    <text evidence="2">Lipid metabolism.</text>
</comment>
<feature type="domain" description="PKS/mFAS DH" evidence="56">
    <location>
        <begin position="1936"/>
        <end position="2233"/>
    </location>
</feature>
<evidence type="ECO:0000256" key="44">
    <source>
        <dbReference type="ARBA" id="ARBA00049019"/>
    </source>
</evidence>
<evidence type="ECO:0000256" key="25">
    <source>
        <dbReference type="ARBA" id="ARBA00047400"/>
    </source>
</evidence>
<dbReference type="InterPro" id="IPR049551">
    <property type="entry name" value="PKS_DH_C"/>
</dbReference>
<dbReference type="InterPro" id="IPR001227">
    <property type="entry name" value="Ac_transferase_dom_sf"/>
</dbReference>
<comment type="catalytic activity">
    <reaction evidence="29">
        <text>dodecanoyl-[ACP] + malonyl-[ACP] + H(+) = 3-oxotetradecanoyl-[ACP] + holo-[ACP] + CO2</text>
        <dbReference type="Rhea" id="RHEA:41884"/>
        <dbReference type="Rhea" id="RHEA-COMP:9623"/>
        <dbReference type="Rhea" id="RHEA-COMP:9644"/>
        <dbReference type="Rhea" id="RHEA-COMP:9645"/>
        <dbReference type="Rhea" id="RHEA-COMP:9685"/>
        <dbReference type="ChEBI" id="CHEBI:15378"/>
        <dbReference type="ChEBI" id="CHEBI:16526"/>
        <dbReference type="ChEBI" id="CHEBI:64479"/>
        <dbReference type="ChEBI" id="CHEBI:65264"/>
        <dbReference type="ChEBI" id="CHEBI:78449"/>
        <dbReference type="ChEBI" id="CHEBI:78473"/>
    </reaction>
    <physiologicalReaction direction="left-to-right" evidence="29">
        <dbReference type="Rhea" id="RHEA:41885"/>
    </physiologicalReaction>
</comment>
<dbReference type="GO" id="GO:0006633">
    <property type="term" value="P:fatty acid biosynthetic process"/>
    <property type="evidence" value="ECO:0007669"/>
    <property type="project" value="InterPro"/>
</dbReference>
<dbReference type="GO" id="GO:0019171">
    <property type="term" value="F:(3R)-hydroxyacyl-[acyl-carrier-protein] dehydratase activity"/>
    <property type="evidence" value="ECO:0007669"/>
    <property type="project" value="UniProtKB-EC"/>
</dbReference>
<comment type="catalytic activity">
    <reaction evidence="14">
        <text>(3R)-hydroxydodecanoyl-[ACP] = (2E)-dodecenoyl-[ACP] + H2O</text>
        <dbReference type="Rhea" id="RHEA:41876"/>
        <dbReference type="Rhea" id="RHEA-COMP:9642"/>
        <dbReference type="Rhea" id="RHEA-COMP:9643"/>
        <dbReference type="ChEBI" id="CHEBI:15377"/>
        <dbReference type="ChEBI" id="CHEBI:78470"/>
        <dbReference type="ChEBI" id="CHEBI:78472"/>
    </reaction>
    <physiologicalReaction direction="left-to-right" evidence="14">
        <dbReference type="Rhea" id="RHEA:41877"/>
    </physiologicalReaction>
</comment>
<evidence type="ECO:0000256" key="20">
    <source>
        <dbReference type="ARBA" id="ARBA00023401"/>
    </source>
</evidence>
<dbReference type="SMART" id="SM00827">
    <property type="entry name" value="PKS_AT"/>
    <property type="match status" value="1"/>
</dbReference>
<dbReference type="SUPFAM" id="SSF53901">
    <property type="entry name" value="Thiolase-like"/>
    <property type="match status" value="1"/>
</dbReference>
<dbReference type="InterPro" id="IPR013154">
    <property type="entry name" value="ADH-like_N"/>
</dbReference>
<evidence type="ECO:0000256" key="34">
    <source>
        <dbReference type="ARBA" id="ARBA00048051"/>
    </source>
</evidence>
<dbReference type="Gene3D" id="3.40.366.10">
    <property type="entry name" value="Malonyl-Coenzyme A Acyl Carrier Protein, domain 2"/>
    <property type="match status" value="1"/>
</dbReference>
<dbReference type="InterPro" id="IPR018201">
    <property type="entry name" value="Ketoacyl_synth_AS"/>
</dbReference>
<evidence type="ECO:0000313" key="58">
    <source>
        <dbReference type="Proteomes" id="UP000717364"/>
    </source>
</evidence>
<dbReference type="PANTHER" id="PTHR43775:SF37">
    <property type="entry name" value="SI:DKEY-61P9.11"/>
    <property type="match status" value="1"/>
</dbReference>
<dbReference type="GO" id="GO:0004313">
    <property type="term" value="F:[acyl-carrier-protein] S-acetyltransferase activity"/>
    <property type="evidence" value="ECO:0007669"/>
    <property type="project" value="UniProtKB-EC"/>
</dbReference>
<evidence type="ECO:0000259" key="54">
    <source>
        <dbReference type="PROSITE" id="PS50075"/>
    </source>
</evidence>
<dbReference type="InterPro" id="IPR049490">
    <property type="entry name" value="C883_1060-like_KR_N"/>
</dbReference>
<organism evidence="57 58">
    <name type="scientific">Leptothoe spongobia TAU-MAC 1115</name>
    <dbReference type="NCBI Taxonomy" id="1967444"/>
    <lineage>
        <taxon>Bacteria</taxon>
        <taxon>Bacillati</taxon>
        <taxon>Cyanobacteriota</taxon>
        <taxon>Cyanophyceae</taxon>
        <taxon>Nodosilineales</taxon>
        <taxon>Cymatolegaceae</taxon>
        <taxon>Leptothoe</taxon>
        <taxon>Leptothoe spongobia</taxon>
    </lineage>
</organism>
<dbReference type="Pfam" id="PF00109">
    <property type="entry name" value="ketoacyl-synt"/>
    <property type="match status" value="1"/>
</dbReference>
<dbReference type="CDD" id="cd02440">
    <property type="entry name" value="AdoMet_MTases"/>
    <property type="match status" value="1"/>
</dbReference>
<dbReference type="InterPro" id="IPR020807">
    <property type="entry name" value="PKS_DH"/>
</dbReference>
<dbReference type="Pfam" id="PF00550">
    <property type="entry name" value="PP-binding"/>
    <property type="match status" value="2"/>
</dbReference>
<dbReference type="GO" id="GO:0005737">
    <property type="term" value="C:cytoplasm"/>
    <property type="evidence" value="ECO:0007669"/>
    <property type="project" value="TreeGrafter"/>
</dbReference>
<dbReference type="InterPro" id="IPR000873">
    <property type="entry name" value="AMP-dep_synth/lig_dom"/>
</dbReference>
<dbReference type="GO" id="GO:0004316">
    <property type="term" value="F:3-oxoacyl-[acyl-carrier-protein] reductase (NADPH) activity"/>
    <property type="evidence" value="ECO:0007669"/>
    <property type="project" value="UniProtKB-EC"/>
</dbReference>
<protein>
    <submittedName>
        <fullName evidence="57">Amino acid adenylation domain-containing protein</fullName>
    </submittedName>
</protein>
<dbReference type="InterPro" id="IPR009081">
    <property type="entry name" value="PP-bd_ACP"/>
</dbReference>
<evidence type="ECO:0000256" key="41">
    <source>
        <dbReference type="ARBA" id="ARBA00048691"/>
    </source>
</evidence>
<evidence type="ECO:0000256" key="35">
    <source>
        <dbReference type="ARBA" id="ARBA00048281"/>
    </source>
</evidence>
<comment type="catalytic activity">
    <reaction evidence="20">
        <text>(3R)-hydroxyhexadecanoyl-[ACP] = (2E)-hexadecenoyl-[ACP] + H2O</text>
        <dbReference type="Rhea" id="RHEA:41908"/>
        <dbReference type="Rhea" id="RHEA-COMP:9650"/>
        <dbReference type="Rhea" id="RHEA-COMP:9651"/>
        <dbReference type="ChEBI" id="CHEBI:15377"/>
        <dbReference type="ChEBI" id="CHEBI:78480"/>
        <dbReference type="ChEBI" id="CHEBI:78481"/>
    </reaction>
    <physiologicalReaction direction="left-to-right" evidence="20">
        <dbReference type="Rhea" id="RHEA:41909"/>
    </physiologicalReaction>
</comment>
<evidence type="ECO:0000256" key="36">
    <source>
        <dbReference type="ARBA" id="ARBA00048289"/>
    </source>
</evidence>
<dbReference type="SUPFAM" id="SSF55048">
    <property type="entry name" value="Probable ACP-binding domain of malonyl-CoA ACP transacylase"/>
    <property type="match status" value="1"/>
</dbReference>
<comment type="catalytic activity">
    <reaction evidence="47">
        <text>3-oxododecanoyl-[ACP] + NADPH + H(+) = (3R)-hydroxydodecanoyl-[ACP] + NADP(+)</text>
        <dbReference type="Rhea" id="RHEA:41872"/>
        <dbReference type="Rhea" id="RHEA-COMP:9641"/>
        <dbReference type="Rhea" id="RHEA-COMP:9642"/>
        <dbReference type="ChEBI" id="CHEBI:15378"/>
        <dbReference type="ChEBI" id="CHEBI:57783"/>
        <dbReference type="ChEBI" id="CHEBI:58349"/>
        <dbReference type="ChEBI" id="CHEBI:78469"/>
        <dbReference type="ChEBI" id="CHEBI:78470"/>
    </reaction>
    <physiologicalReaction direction="left-to-right" evidence="47">
        <dbReference type="Rhea" id="RHEA:41873"/>
    </physiologicalReaction>
</comment>
<dbReference type="CDD" id="cd17646">
    <property type="entry name" value="A_NRPS_AB3403-like"/>
    <property type="match status" value="1"/>
</dbReference>
<evidence type="ECO:0000256" key="13">
    <source>
        <dbReference type="ARBA" id="ARBA00023332"/>
    </source>
</evidence>
<evidence type="ECO:0000256" key="22">
    <source>
        <dbReference type="ARBA" id="ARBA00023442"/>
    </source>
</evidence>
<evidence type="ECO:0000256" key="29">
    <source>
        <dbReference type="ARBA" id="ARBA00047578"/>
    </source>
</evidence>
<dbReference type="Pfam" id="PF13602">
    <property type="entry name" value="ADH_zinc_N_2"/>
    <property type="match status" value="1"/>
</dbReference>
<dbReference type="InterPro" id="IPR029058">
    <property type="entry name" value="AB_hydrolase_fold"/>
</dbReference>
<comment type="catalytic activity">
    <reaction evidence="46">
        <text>(2E)-tetradecenoyl-[ACP] + NADPH + H(+) = tetradecanoyl-[ACP] + NADP(+)</text>
        <dbReference type="Rhea" id="RHEA:41896"/>
        <dbReference type="Rhea" id="RHEA-COMP:9647"/>
        <dbReference type="Rhea" id="RHEA-COMP:9648"/>
        <dbReference type="ChEBI" id="CHEBI:15378"/>
        <dbReference type="ChEBI" id="CHEBI:57783"/>
        <dbReference type="ChEBI" id="CHEBI:58349"/>
        <dbReference type="ChEBI" id="CHEBI:78475"/>
        <dbReference type="ChEBI" id="CHEBI:78477"/>
    </reaction>
    <physiologicalReaction direction="left-to-right" evidence="46">
        <dbReference type="Rhea" id="RHEA:41897"/>
    </physiologicalReaction>
</comment>
<comment type="catalytic activity">
    <reaction evidence="33">
        <text>acetyl-[ACP] + malonyl-[ACP] + H(+) = 3-oxobutanoyl-[ACP] + holo-[ACP] + CO2</text>
        <dbReference type="Rhea" id="RHEA:41800"/>
        <dbReference type="Rhea" id="RHEA-COMP:9621"/>
        <dbReference type="Rhea" id="RHEA-COMP:9623"/>
        <dbReference type="Rhea" id="RHEA-COMP:9625"/>
        <dbReference type="Rhea" id="RHEA-COMP:9685"/>
        <dbReference type="ChEBI" id="CHEBI:15378"/>
        <dbReference type="ChEBI" id="CHEBI:16526"/>
        <dbReference type="ChEBI" id="CHEBI:64479"/>
        <dbReference type="ChEBI" id="CHEBI:78446"/>
        <dbReference type="ChEBI" id="CHEBI:78449"/>
        <dbReference type="ChEBI" id="CHEBI:78450"/>
    </reaction>
    <physiologicalReaction direction="left-to-right" evidence="33">
        <dbReference type="Rhea" id="RHEA:41801"/>
    </physiologicalReaction>
</comment>
<comment type="catalytic activity">
    <reaction evidence="32">
        <text>3-oxobutanoyl-[ACP] + NADPH + H(+) = (3R)-hydroxybutanoyl-[ACP] + NADP(+)</text>
        <dbReference type="Rhea" id="RHEA:41804"/>
        <dbReference type="Rhea" id="RHEA-COMP:9625"/>
        <dbReference type="Rhea" id="RHEA-COMP:9626"/>
        <dbReference type="ChEBI" id="CHEBI:15378"/>
        <dbReference type="ChEBI" id="CHEBI:57783"/>
        <dbReference type="ChEBI" id="CHEBI:58349"/>
        <dbReference type="ChEBI" id="CHEBI:78450"/>
        <dbReference type="ChEBI" id="CHEBI:78451"/>
    </reaction>
    <physiologicalReaction direction="left-to-right" evidence="32">
        <dbReference type="Rhea" id="RHEA:41805"/>
    </physiologicalReaction>
</comment>
<dbReference type="SMART" id="SM00829">
    <property type="entry name" value="PKS_ER"/>
    <property type="match status" value="1"/>
</dbReference>
<dbReference type="FunFam" id="3.40.50.720:FF:000209">
    <property type="entry name" value="Polyketide synthase Pks12"/>
    <property type="match status" value="1"/>
</dbReference>
<dbReference type="FunFam" id="3.40.47.10:FF:000042">
    <property type="entry name" value="Polyketide synthase Pks13"/>
    <property type="match status" value="1"/>
</dbReference>
<dbReference type="GO" id="GO:0004315">
    <property type="term" value="F:3-oxoacyl-[acyl-carrier-protein] synthase activity"/>
    <property type="evidence" value="ECO:0007669"/>
    <property type="project" value="UniProtKB-EC"/>
</dbReference>
<comment type="catalytic activity">
    <reaction evidence="42">
        <text>hexadecanoyl-[ACP] + H2O = hexadecanoate + holo-[ACP] + H(+)</text>
        <dbReference type="Rhea" id="RHEA:41932"/>
        <dbReference type="Rhea" id="RHEA-COMP:9652"/>
        <dbReference type="Rhea" id="RHEA-COMP:9685"/>
        <dbReference type="ChEBI" id="CHEBI:7896"/>
        <dbReference type="ChEBI" id="CHEBI:15377"/>
        <dbReference type="ChEBI" id="CHEBI:15378"/>
        <dbReference type="ChEBI" id="CHEBI:64479"/>
        <dbReference type="ChEBI" id="CHEBI:78483"/>
        <dbReference type="EC" id="3.1.2.14"/>
    </reaction>
    <physiologicalReaction direction="left-to-right" evidence="42">
        <dbReference type="Rhea" id="RHEA:41933"/>
    </physiologicalReaction>
</comment>
<keyword evidence="12" id="KW-0012">Acyltransferase</keyword>
<dbReference type="FunFam" id="3.40.50.980:FF:000002">
    <property type="entry name" value="Enterobactin synthetase component F"/>
    <property type="match status" value="1"/>
</dbReference>
<dbReference type="InterPro" id="IPR042104">
    <property type="entry name" value="PKS_dehydratase_sf"/>
</dbReference>
<evidence type="ECO:0000256" key="6">
    <source>
        <dbReference type="ARBA" id="ARBA00022799"/>
    </source>
</evidence>
<dbReference type="InterPro" id="IPR014031">
    <property type="entry name" value="Ketoacyl_synth_C"/>
</dbReference>
<reference evidence="57" key="1">
    <citation type="submission" date="2020-11" db="EMBL/GenBank/DDBJ databases">
        <authorList>
            <person name="Konstantinou D."/>
            <person name="Gkelis S."/>
            <person name="Popin R."/>
            <person name="Fewer D."/>
            <person name="Sivonen K."/>
        </authorList>
    </citation>
    <scope>NUCLEOTIDE SEQUENCE</scope>
    <source>
        <strain evidence="57">TAU-MAC 1115</strain>
    </source>
</reference>
<keyword evidence="9" id="KW-0663">Pyridoxal phosphate</keyword>
<evidence type="ECO:0000256" key="26">
    <source>
        <dbReference type="ARBA" id="ARBA00047440"/>
    </source>
</evidence>
<evidence type="ECO:0000259" key="55">
    <source>
        <dbReference type="PROSITE" id="PS52004"/>
    </source>
</evidence>
<dbReference type="SUPFAM" id="SSF52151">
    <property type="entry name" value="FabD/lysophospholipase-like"/>
    <property type="match status" value="1"/>
</dbReference>
<feature type="active site" description="Proton donor; for dehydratase activity" evidence="53">
    <location>
        <position position="2139"/>
    </location>
</feature>
<evidence type="ECO:0000256" key="23">
    <source>
        <dbReference type="ARBA" id="ARBA00047300"/>
    </source>
</evidence>
<keyword evidence="7" id="KW-0276">Fatty acid metabolism</keyword>
<evidence type="ECO:0000256" key="38">
    <source>
        <dbReference type="ARBA" id="ARBA00048506"/>
    </source>
</evidence>
<dbReference type="SMART" id="SM00826">
    <property type="entry name" value="PKS_DH"/>
    <property type="match status" value="1"/>
</dbReference>
<sequence>MIAYASQNDCLHHLFESQVEQTPKAIAVAFGEKHLTYQALNQRANQLAHQLQALGVKPDRLVGICVERSLEMVIGLLGILKAGGAYIPFDPGYPKERLAYMLSDSQVPIVLTSQAAQHELPQTDAHLIYLDSDWSAIAQFPQTNPTSAVGTDHLAYTLYTSGSTGKPKGAMNNHAGIVNRLCWMQTEYQLNASDRVLQKTPFSFDVSIWEFFWPLITGARLVIAKPEGHKDSAYLVDLIAQEQVTTLHFVPSMLQIFLEEPTLNRCRSLKRVICSGEALPGALRDRFFERLEAELHNLYGPTEAAIDVTYWQCQRDRHSTSVPIGRPITNTQIYILDPELNPVPTGDVGELHIGGLGVGRGYLNRPELTAQKFISDPFSENPNARLYKTGDLAHYLPDGVIEYMGRIDHQVKIRGFRIELGEIEAVCYQQPDVREAVVMAREDILGEKRLVAYVVPQFQDDAETQAEQLAQWQDVIDVTYSQLASVADPMLNLVGWNDSYSGQPIPEQEMQRWVDQTVTRILSCQPKRVLEIGCGTGMLLSRIAPSCHHYYGIDISQEALNYVWQYVQQQNWQDKVTLARQTADRFEDIEPDDFDTVIINSVLQFFPSVDYLADVLERAAQRMTPGGFIFVGDVRSYSWLEAFHADTQLYKAPDSLSGQQLYQRIQKSLRTEKDLTIAPDFFVALKQRVPQISHVEIQLKRGSDNNELTKFRYDAILHIGKPVEPEPVIQWLEWQPNHQSLASIRQVLQETQPEVLGIRRIVNPRLIGPLTLIQRLTQENPGNVGELRKALRQQTDPGIELESWWHLAEDLGYTPYVYSSGENALDQYDVVLQRGQHIYPVATYPMGSSQNQPWATYGNNPLTTQITGKLEPRLRQHLKEQLPDYMVPAAFVMLDQMPLTPNGKVDRRALPVPDMRRRELDVELVMPTSELEQEIAILWKDMLQLEDVGIDDNFFDLGGNSLLLTQVHRKLVEQIDASLSIVTLFQCPTIRGLAEYLSKTSTPEKQSPHVGSIDPQPDTVSLDSTATATGDIAIIGVAGRFPGANTVEDFWQNLRDGVESIAFFEDDDLEISDRTAAQQVNYVKAGAILSDSDQFDAAFFGYSARESELIDPQQRVLLECAWEAFEQAGYNPEIYPGLIGVYVGAGFNTYLLNNVHPNRGFSGHRTMLESLTDMQVRLGNASFSLPARIAYKLNLRGPSLNVQTACSTSLVAVHSACKSLLMGECEIAIAGGAAIVAPQRVGYLYEEGGIASPDGHCRTFDADAQGTVFGNGAGVVILKRLEQAIEAGDTIHAVIKGSAVNNDGAARIGYSAPGVDGQAAVISQALTRANVDPKTITYLEAHGTATALGDPIEMSALTQAFQRMAPQPTLPNGYCAIGSVKTNIGHLAEAAGIAGLIKTMMALKHQQIPASLHFQRPNPNIDFANSPFYVNTVLTPWSTNGTPRRAGVSSFGMGGTNCHVVLEEAPEKGKPATEKDTRERPLQLLTLSAKTENALEELVNRYVSYIDSTDDIYFPDVCFTANTGRKHFQHRVAFVTDSAPELREQLTTFDPAYREGKDAPNKLGKVAFLFTGQGSQYPGMGRQLYETQPTFRQAIERCDQILRTDLDIPLLEVLYPSDDNLATQELIHQTAYTQPALFALEYALFQLWTSWGIRPDVVMGHSVGEYVAACVAGVFSLDDGLKLIAQRGRLMQALPAGGAMVSAIASEQQVRAVIEAHAPGVSIAAINGPESIVFSGKKENVDAVATALDTQGIKIKHLKVSHAFHSPLMAPMLDEFKQVAQGINFAPPQIKVIANVSGTVATDEIAAPDYWCRHILQPVQFVASVESLKQQGAEIFVEIGPKPILLGMARHCLPDDEGLWLPSLRPPQTDWQQILASTAQLYLHGLTVDWVGFDQDYERHRQPLPTYPFQRERYWIEADANNQYAKLSSQRSKSSHPLLGQSLSLAGSKELRFQTEIGPNSPYWLKDHRVFETILFPGTGYMEMALAAGKIALGAEALTLKEIALERTLVVPADGSKIVQVVLTPDEPNCYRFEIYSLTPNDGESAELWVRHAAGAVAKGEQRGDSQPDLSKVQAQCTDEIPSTALYQRFQQQGLNYGPSFEVVTQLRYGQDIALGKIELESVLAGEVKDYSLHPVVLDACLQVIEAIVSPNEAKGITYVPVGCDRLHLYARPGQQAWGYAQLQQPIEDGGKRRLQKSKRCLQVDFWVFDADGQIVAQLEGLQLQQVSRQHIVTEVAESWQDWLYEVEWHTQGRYGLPPEYLPSPTEIHHILQPMFVEFMNQPNIASYGEAFAQLETLSVAFVLEAFQSLGWVFQPQGRFSTQQMATDLGIVSQYHRLLERLLAILGEEAILQRHGDEWEVIRVPEIQDPQTLVSKFSYPDAPAEITLLKRCGPFLAQVMQGRRNSLDLLFPNGDNTTLTQLYRESPMLRTMNLLTEQAIVSVLDHLPKDRGWRILEVGGGTGGATAHLLPHLPGDRTEYMFTDIGALFVAQAQEKFSEYPCLQARTLDLENDPQAQGFAPHYYDVVIASNALHTTRDLSVTLQHVHKLLAPGGMLLQIEGTAPVRWVDLTFGLLEGWWKFSDTHLRPSYILLNTLQWRQLLQDHGFEQVTTISPEVGVPDGVTVMPQAVILARSGTETIAETKTEPSRRWVIFADGQGRGQQLATKLDDKNQESILVFPGTAYEEVSPKEFRLDPDQPDHFQQLFKTISNVDGVVHLWSLDVPAALPIDDLEPSSKRCCGSTLNLVQAMVQQYSHASSLWIVTQGAQAVGVSPVVPGLAQSSLWGMGKAIALEHPELNCVRVDLDPDATEDLAPGLFEELFAGEPVEGIEDQVALRNGKRYVARLARSKSDADWMQAESFRLDLSSRGTLDELKWVSTTRSQPQPGEVEIEVYATGLNFRDVLNALGLYPGNPPLGTECAGRVVALGKGVDEFAMGDPVVAIAQGSFARHAIAKAELVVAKPDVLSFEEAATIPAVFLTAYWCLHHKAKVAKGDRVLIHAASGGVGQAAIQLAQLAGAEVFGTASSPKWPALQSLGVSPIMNSRTLAFAEQIMAETSGRGVDVVINSLTGEGFVEKTLGVVAQNGCFLELAKRGIWQPEQVAEARPDVAYHRVDLAREFEEQPTQIGSMLRHLMQQFEEGSLQPLPRTTFPIQDVVSAFRYMQQAKHTGKIVVSYPPQTTTSDVHKSVTFRSDRTYLITGGLGDLGLLVADWMVQQGAQQLVLVGRSKPNPTAQQLLDEFANQGAQVIARTADVSDADQIGQVLAEIEQSPLPLGGVIHAPGVLDDGTLKKLTWDNFARVMAPKVQGAWNLHSLTLKSPLDFFILFASSASLLGSAGQANHSAANAFLDSLAAYRRAQGLPAITINWGPWGEIGAAARLPEVIERLNQLGIGTIDSQAGLQVLERAFLKKPVQMGAVPIHWPQFRQQQWASAPLFADLVAVAGENNGQQIAVEFRQQLESALITERYDLLMSGVRGQIAKTLGLKHPEQIEPGQRLIDLGLDSLMVIELKNRLQSTLGCSLRSTLLFDHPTLASLADYLASDVLMWSDEASSPLPSSQNGRSGPESFCSTLVPIQPQGGTPPLFFVPGIIGNVFYLNQLSRYLGLEQPFYGLRSLGLDENVEPHTRIEAIAAHHIKAIQAVHPQGPYRLGGHSFGGKVAFEMAQQLCDRGQEVSLLVLLDIPPSGTDKTQEIQHWDDAQYISYLAYEWGSTLGKDLGVSIDHLQTLNPEQQIDYFLKRLQANGQMYSSIDLARLVRVYKANTQATIQYAPKDCYPGPVLLLRASEVSPMYEFLPDLEATKADPTWGWSQLAPQLNFQLVPGNHFTMMMEPQVQLLAKQLKIVTKQVPDLTT</sequence>
<dbReference type="SMART" id="SM00822">
    <property type="entry name" value="PKS_KR"/>
    <property type="match status" value="1"/>
</dbReference>
<evidence type="ECO:0000256" key="8">
    <source>
        <dbReference type="ARBA" id="ARBA00022857"/>
    </source>
</evidence>
<evidence type="ECO:0000256" key="9">
    <source>
        <dbReference type="ARBA" id="ARBA00022898"/>
    </source>
</evidence>
<comment type="catalytic activity">
    <reaction evidence="28">
        <text>(2E)-butenoyl-[ACP] + NADPH + H(+) = butanoyl-[ACP] + NADP(+)</text>
        <dbReference type="Rhea" id="RHEA:41812"/>
        <dbReference type="Rhea" id="RHEA-COMP:9627"/>
        <dbReference type="Rhea" id="RHEA-COMP:9628"/>
        <dbReference type="ChEBI" id="CHEBI:15378"/>
        <dbReference type="ChEBI" id="CHEBI:57783"/>
        <dbReference type="ChEBI" id="CHEBI:58349"/>
        <dbReference type="ChEBI" id="CHEBI:78453"/>
        <dbReference type="ChEBI" id="CHEBI:78454"/>
    </reaction>
    <physiologicalReaction direction="left-to-right" evidence="28">
        <dbReference type="Rhea" id="RHEA:41813"/>
    </physiologicalReaction>
</comment>
<evidence type="ECO:0000256" key="24">
    <source>
        <dbReference type="ARBA" id="ARBA00047394"/>
    </source>
</evidence>
<dbReference type="Gene3D" id="3.40.47.10">
    <property type="match status" value="1"/>
</dbReference>
<dbReference type="Proteomes" id="UP000717364">
    <property type="component" value="Unassembled WGS sequence"/>
</dbReference>
<keyword evidence="11" id="KW-0511">Multifunctional enzyme</keyword>
<dbReference type="Gene3D" id="3.90.180.10">
    <property type="entry name" value="Medium-chain alcohol dehydrogenases, catalytic domain"/>
    <property type="match status" value="1"/>
</dbReference>
<evidence type="ECO:0000259" key="56">
    <source>
        <dbReference type="PROSITE" id="PS52019"/>
    </source>
</evidence>